<dbReference type="RefSeq" id="WP_146290411.1">
    <property type="nucleotide sequence ID" value="NZ_CP042304.1"/>
</dbReference>
<reference evidence="3 4" key="1">
    <citation type="submission" date="2019-07" db="EMBL/GenBank/DDBJ databases">
        <title>Full genome sequence of Devosia sp. Gsoil 520.</title>
        <authorList>
            <person name="Im W.-T."/>
        </authorList>
    </citation>
    <scope>NUCLEOTIDE SEQUENCE [LARGE SCALE GENOMIC DNA]</scope>
    <source>
        <strain evidence="3 4">Gsoil 520</strain>
    </source>
</reference>
<feature type="compositionally biased region" description="Low complexity" evidence="1">
    <location>
        <begin position="406"/>
        <end position="435"/>
    </location>
</feature>
<keyword evidence="4" id="KW-1185">Reference proteome</keyword>
<feature type="signal peptide" evidence="2">
    <location>
        <begin position="1"/>
        <end position="21"/>
    </location>
</feature>
<protein>
    <submittedName>
        <fullName evidence="3">Uncharacterized protein</fullName>
    </submittedName>
</protein>
<dbReference type="InterPro" id="IPR046535">
    <property type="entry name" value="DUF6600"/>
</dbReference>
<dbReference type="AlphaFoldDB" id="A0A5B8LTQ3"/>
<feature type="compositionally biased region" description="Pro residues" evidence="1">
    <location>
        <begin position="436"/>
        <end position="450"/>
    </location>
</feature>
<gene>
    <name evidence="3" type="ORF">FPZ08_12995</name>
</gene>
<feature type="compositionally biased region" description="Low complexity" evidence="1">
    <location>
        <begin position="311"/>
        <end position="380"/>
    </location>
</feature>
<evidence type="ECO:0000313" key="3">
    <source>
        <dbReference type="EMBL" id="QDZ11593.1"/>
    </source>
</evidence>
<accession>A0A5B8LTQ3</accession>
<keyword evidence="2" id="KW-0732">Signal</keyword>
<organism evidence="3 4">
    <name type="scientific">Devosia ginsengisoli</name>
    <dbReference type="NCBI Taxonomy" id="400770"/>
    <lineage>
        <taxon>Bacteria</taxon>
        <taxon>Pseudomonadati</taxon>
        <taxon>Pseudomonadota</taxon>
        <taxon>Alphaproteobacteria</taxon>
        <taxon>Hyphomicrobiales</taxon>
        <taxon>Devosiaceae</taxon>
        <taxon>Devosia</taxon>
    </lineage>
</organism>
<dbReference type="Pfam" id="PF20245">
    <property type="entry name" value="DUF6600"/>
    <property type="match status" value="1"/>
</dbReference>
<dbReference type="KEGG" id="dea:FPZ08_12995"/>
<dbReference type="Proteomes" id="UP000315364">
    <property type="component" value="Chromosome"/>
</dbReference>
<proteinExistence type="predicted"/>
<feature type="region of interest" description="Disordered" evidence="1">
    <location>
        <begin position="280"/>
        <end position="500"/>
    </location>
</feature>
<evidence type="ECO:0000256" key="2">
    <source>
        <dbReference type="SAM" id="SignalP"/>
    </source>
</evidence>
<feature type="chain" id="PRO_5023141664" evidence="2">
    <location>
        <begin position="22"/>
        <end position="500"/>
    </location>
</feature>
<evidence type="ECO:0000256" key="1">
    <source>
        <dbReference type="SAM" id="MobiDB-lite"/>
    </source>
</evidence>
<name>A0A5B8LTQ3_9HYPH</name>
<dbReference type="OrthoDB" id="5485224at2"/>
<evidence type="ECO:0000313" key="4">
    <source>
        <dbReference type="Proteomes" id="UP000315364"/>
    </source>
</evidence>
<dbReference type="EMBL" id="CP042304">
    <property type="protein sequence ID" value="QDZ11593.1"/>
    <property type="molecule type" value="Genomic_DNA"/>
</dbReference>
<sequence length="500" mass="52650">MFKSRLLAGVALATLSLPLAALSPGMPLGVTAAQAQSASVSFQLFFEQLEPHGVWVRHARYNYVFCPTGVDTDWRPYSHGRWLYIADRGWYFASDEPFAWATYHYGRWFPDQELGWCWVPGTKWAPAWVSWRRSDTVVGWAPLPPEDDGFAISVEVSRRDLPEGYWVFVPTEQFVEPDLSVSIIIGSEQPDYYAQTQFLGPVVVEGDLVVNNVIDVTYIEQTINQEIIIYQPQEVEDPTAQSVDIDAQAITIFDQDVAEPTEEVAPPEAIEEADAAATIESEGGTAGATADLPEETGDGAEAPAEGDVTSPDAAAEPAAEQPAAPAEPAAPADASAPAESTAPAEGDAAPVEPEAQPDAAAPADQPAATEETAAPDQPAAGDEALCPPEAMVDGKCPPLPGEEEQPAPAEAAPAEEAAPAPDAAQPEAAPAEAAPEPAPAPEPSPEPEAAPPTEAAPVEEPADVEAVEPGETTAPKTPPCPVELVDGKCPVLPGQEPTQQ</sequence>